<dbReference type="PROSITE" id="PS51186">
    <property type="entry name" value="GNAT"/>
    <property type="match status" value="1"/>
</dbReference>
<organism evidence="2 3">
    <name type="scientific">Motilimonas cestriensis</name>
    <dbReference type="NCBI Taxonomy" id="2742685"/>
    <lineage>
        <taxon>Bacteria</taxon>
        <taxon>Pseudomonadati</taxon>
        <taxon>Pseudomonadota</taxon>
        <taxon>Gammaproteobacteria</taxon>
        <taxon>Alteromonadales</taxon>
        <taxon>Alteromonadales genera incertae sedis</taxon>
        <taxon>Motilimonas</taxon>
    </lineage>
</organism>
<feature type="domain" description="N-acetyltransferase" evidence="1">
    <location>
        <begin position="30"/>
        <end position="169"/>
    </location>
</feature>
<proteinExistence type="predicted"/>
<keyword evidence="3" id="KW-1185">Reference proteome</keyword>
<dbReference type="Proteomes" id="UP001201273">
    <property type="component" value="Unassembled WGS sequence"/>
</dbReference>
<evidence type="ECO:0000313" key="2">
    <source>
        <dbReference type="EMBL" id="MCE2596430.1"/>
    </source>
</evidence>
<comment type="caution">
    <text evidence="2">The sequence shown here is derived from an EMBL/GenBank/DDBJ whole genome shotgun (WGS) entry which is preliminary data.</text>
</comment>
<name>A0ABS8WDU6_9GAMM</name>
<evidence type="ECO:0000313" key="3">
    <source>
        <dbReference type="Proteomes" id="UP001201273"/>
    </source>
</evidence>
<dbReference type="InterPro" id="IPR000182">
    <property type="entry name" value="GNAT_dom"/>
</dbReference>
<evidence type="ECO:0000259" key="1">
    <source>
        <dbReference type="PROSITE" id="PS51186"/>
    </source>
</evidence>
<sequence>MTISFVTPRLTVVEVEADISLSERSQLLACVPTILTPAVVAALPADFHDVNTPAAAEVWLDSMLSQSRLLLVKSASNDVIGFLFVYVTQGNFAHIGYLLAQAYWGKGLATELLYGFMADVGNTQPWQKLVAGVDQTNIASAKLLKKLGFVEQMPDESSVAMFEYILPQTQV</sequence>
<dbReference type="PANTHER" id="PTHR43792:SF1">
    <property type="entry name" value="N-ACETYLTRANSFERASE DOMAIN-CONTAINING PROTEIN"/>
    <property type="match status" value="1"/>
</dbReference>
<dbReference type="Gene3D" id="3.40.630.30">
    <property type="match status" value="1"/>
</dbReference>
<dbReference type="PANTHER" id="PTHR43792">
    <property type="entry name" value="GNAT FAMILY, PUTATIVE (AFU_ORTHOLOGUE AFUA_3G00765)-RELATED-RELATED"/>
    <property type="match status" value="1"/>
</dbReference>
<dbReference type="InterPro" id="IPR051531">
    <property type="entry name" value="N-acetyltransferase"/>
</dbReference>
<reference evidence="2 3" key="1">
    <citation type="journal article" date="2022" name="Environ. Microbiol. Rep.">
        <title>Eco-phylogenetic analyses reveal divergent evolution of vitamin B12 metabolism in the marine bacterial family 'Psychromonadaceae'.</title>
        <authorList>
            <person name="Jin X."/>
            <person name="Yang Y."/>
            <person name="Cao H."/>
            <person name="Gao B."/>
            <person name="Zhao Z."/>
        </authorList>
    </citation>
    <scope>NUCLEOTIDE SEQUENCE [LARGE SCALE GENOMIC DNA]</scope>
    <source>
        <strain evidence="2 3">MKS20</strain>
    </source>
</reference>
<gene>
    <name evidence="2" type="ORF">K6Y31_16665</name>
</gene>
<dbReference type="SUPFAM" id="SSF55729">
    <property type="entry name" value="Acyl-CoA N-acyltransferases (Nat)"/>
    <property type="match status" value="1"/>
</dbReference>
<dbReference type="EMBL" id="JAIMJA010000019">
    <property type="protein sequence ID" value="MCE2596430.1"/>
    <property type="molecule type" value="Genomic_DNA"/>
</dbReference>
<dbReference type="RefSeq" id="WP_233054071.1">
    <property type="nucleotide sequence ID" value="NZ_JAIMJA010000019.1"/>
</dbReference>
<dbReference type="Pfam" id="PF13302">
    <property type="entry name" value="Acetyltransf_3"/>
    <property type="match status" value="1"/>
</dbReference>
<protein>
    <submittedName>
        <fullName evidence="2">GNAT family N-acetyltransferase</fullName>
    </submittedName>
</protein>
<dbReference type="InterPro" id="IPR016181">
    <property type="entry name" value="Acyl_CoA_acyltransferase"/>
</dbReference>
<accession>A0ABS8WDU6</accession>